<dbReference type="InterPro" id="IPR050951">
    <property type="entry name" value="Retrovirus_Pol_polyprotein"/>
</dbReference>
<proteinExistence type="predicted"/>
<evidence type="ECO:0000313" key="3">
    <source>
        <dbReference type="Proteomes" id="UP000765509"/>
    </source>
</evidence>
<dbReference type="PANTHER" id="PTHR37984">
    <property type="entry name" value="PROTEIN CBG26694"/>
    <property type="match status" value="1"/>
</dbReference>
<evidence type="ECO:0000313" key="2">
    <source>
        <dbReference type="EMBL" id="MBW0544567.1"/>
    </source>
</evidence>
<dbReference type="PANTHER" id="PTHR37984:SF15">
    <property type="entry name" value="INTEGRASE CATALYTIC DOMAIN-CONTAINING PROTEIN"/>
    <property type="match status" value="1"/>
</dbReference>
<comment type="caution">
    <text evidence="2">The sequence shown here is derived from an EMBL/GenBank/DDBJ whole genome shotgun (WGS) entry which is preliminary data.</text>
</comment>
<dbReference type="InterPro" id="IPR041588">
    <property type="entry name" value="Integrase_H2C2"/>
</dbReference>
<dbReference type="Pfam" id="PF17921">
    <property type="entry name" value="Integrase_H2C2"/>
    <property type="match status" value="1"/>
</dbReference>
<gene>
    <name evidence="2" type="ORF">O181_084282</name>
</gene>
<dbReference type="EMBL" id="AVOT02049424">
    <property type="protein sequence ID" value="MBW0544567.1"/>
    <property type="molecule type" value="Genomic_DNA"/>
</dbReference>
<dbReference type="Gene3D" id="1.10.340.70">
    <property type="match status" value="1"/>
</dbReference>
<sequence>MLRWKIAIKEYEGNMTIIDKYGNIHQNADGLSRWASENTSENPAWVPQEEHHKEGICVTDIETELFNQVKSSYKMKKNCHILFQLLIKDFKDPSLSSKLDYAWKKAYDEGRFHFFDGISIIGLNKHVVASGNLSEDRTLERVKTCSWWQNRRKDVAEYCQTCEIFQTDHRAPGKKFGMMIQIQEPKYSWEIVHMDWVTGISPGGDRIYNAFLVLVDRYRKTPMFLICHKDYTTMDTD</sequence>
<feature type="domain" description="Integrase zinc-binding" evidence="1">
    <location>
        <begin position="131"/>
        <end position="167"/>
    </location>
</feature>
<evidence type="ECO:0000259" key="1">
    <source>
        <dbReference type="Pfam" id="PF17921"/>
    </source>
</evidence>
<reference evidence="2" key="1">
    <citation type="submission" date="2021-03" db="EMBL/GenBank/DDBJ databases">
        <title>Draft genome sequence of rust myrtle Austropuccinia psidii MF-1, a brazilian biotype.</title>
        <authorList>
            <person name="Quecine M.C."/>
            <person name="Pachon D.M.R."/>
            <person name="Bonatelli M.L."/>
            <person name="Correr F.H."/>
            <person name="Franceschini L.M."/>
            <person name="Leite T.F."/>
            <person name="Margarido G.R.A."/>
            <person name="Almeida C.A."/>
            <person name="Ferrarezi J.A."/>
            <person name="Labate C.A."/>
        </authorList>
    </citation>
    <scope>NUCLEOTIDE SEQUENCE</scope>
    <source>
        <strain evidence="2">MF-1</strain>
    </source>
</reference>
<dbReference type="AlphaFoldDB" id="A0A9Q3FTY3"/>
<name>A0A9Q3FTY3_9BASI</name>
<accession>A0A9Q3FTY3</accession>
<keyword evidence="3" id="KW-1185">Reference proteome</keyword>
<dbReference type="Proteomes" id="UP000765509">
    <property type="component" value="Unassembled WGS sequence"/>
</dbReference>
<protein>
    <recommendedName>
        <fullName evidence="1">Integrase zinc-binding domain-containing protein</fullName>
    </recommendedName>
</protein>
<organism evidence="2 3">
    <name type="scientific">Austropuccinia psidii MF-1</name>
    <dbReference type="NCBI Taxonomy" id="1389203"/>
    <lineage>
        <taxon>Eukaryota</taxon>
        <taxon>Fungi</taxon>
        <taxon>Dikarya</taxon>
        <taxon>Basidiomycota</taxon>
        <taxon>Pucciniomycotina</taxon>
        <taxon>Pucciniomycetes</taxon>
        <taxon>Pucciniales</taxon>
        <taxon>Sphaerophragmiaceae</taxon>
        <taxon>Austropuccinia</taxon>
    </lineage>
</organism>